<dbReference type="RefSeq" id="WP_111397843.1">
    <property type="nucleotide sequence ID" value="NZ_QKYU01000008.1"/>
</dbReference>
<evidence type="ECO:0000313" key="10">
    <source>
        <dbReference type="Proteomes" id="UP000249688"/>
    </source>
</evidence>
<dbReference type="SUPFAM" id="SSF161098">
    <property type="entry name" value="MetI-like"/>
    <property type="match status" value="1"/>
</dbReference>
<sequence length="314" mass="33155">MAASRRAAVLLLTVLAGAMVVFFAMKAAPGDPALSALGENARPELVAAFRRLHNLDLPVGEQFATWISGALRGDFGRSLTLAGGVPVGQLIAGRLPVTAFIGLYALILAGVISMIVGTVAALSRGTALDTLMTSFAVLGVSMPDFWLGYVLVFFLALNLPIFPSYGFVSPSDSLPGALLSGFLPALAIAAPMAAVFSRVLRAALLEVMHRPYVQVQRSLGLSSSFVFLHTIFRNALIPYVTIIGLQVRYLLGGVVVIERVFGIPGIGSLMVDGAFGRDYPVIQACALTFLVIVLGTNLLVDLLCARLDPKARGR</sequence>
<evidence type="ECO:0000256" key="1">
    <source>
        <dbReference type="ARBA" id="ARBA00004651"/>
    </source>
</evidence>
<proteinExistence type="inferred from homology"/>
<evidence type="ECO:0000256" key="5">
    <source>
        <dbReference type="ARBA" id="ARBA00022989"/>
    </source>
</evidence>
<organism evidence="9 10">
    <name type="scientific">Humitalea rosea</name>
    <dbReference type="NCBI Taxonomy" id="990373"/>
    <lineage>
        <taxon>Bacteria</taxon>
        <taxon>Pseudomonadati</taxon>
        <taxon>Pseudomonadota</taxon>
        <taxon>Alphaproteobacteria</taxon>
        <taxon>Acetobacterales</taxon>
        <taxon>Roseomonadaceae</taxon>
        <taxon>Humitalea</taxon>
    </lineage>
</organism>
<feature type="transmembrane region" description="Helical" evidence="7">
    <location>
        <begin position="101"/>
        <end position="123"/>
    </location>
</feature>
<accession>A0A2W7ILD4</accession>
<dbReference type="OrthoDB" id="7834831at2"/>
<evidence type="ECO:0000256" key="6">
    <source>
        <dbReference type="ARBA" id="ARBA00023136"/>
    </source>
</evidence>
<feature type="transmembrane region" description="Helical" evidence="7">
    <location>
        <begin position="281"/>
        <end position="304"/>
    </location>
</feature>
<evidence type="ECO:0000259" key="8">
    <source>
        <dbReference type="PROSITE" id="PS50928"/>
    </source>
</evidence>
<reference evidence="9 10" key="1">
    <citation type="submission" date="2018-06" db="EMBL/GenBank/DDBJ databases">
        <title>Genomic Encyclopedia of Archaeal and Bacterial Type Strains, Phase II (KMG-II): from individual species to whole genera.</title>
        <authorList>
            <person name="Goeker M."/>
        </authorList>
    </citation>
    <scope>NUCLEOTIDE SEQUENCE [LARGE SCALE GENOMIC DNA]</scope>
    <source>
        <strain evidence="9 10">DSM 24525</strain>
    </source>
</reference>
<dbReference type="AlphaFoldDB" id="A0A2W7ILD4"/>
<keyword evidence="2 7" id="KW-0813">Transport</keyword>
<dbReference type="EMBL" id="QKYU01000008">
    <property type="protein sequence ID" value="PZW46817.1"/>
    <property type="molecule type" value="Genomic_DNA"/>
</dbReference>
<name>A0A2W7ILD4_9PROT</name>
<evidence type="ECO:0000256" key="4">
    <source>
        <dbReference type="ARBA" id="ARBA00022692"/>
    </source>
</evidence>
<dbReference type="PANTHER" id="PTHR43163">
    <property type="entry name" value="DIPEPTIDE TRANSPORT SYSTEM PERMEASE PROTEIN DPPB-RELATED"/>
    <property type="match status" value="1"/>
</dbReference>
<dbReference type="PROSITE" id="PS50928">
    <property type="entry name" value="ABC_TM1"/>
    <property type="match status" value="1"/>
</dbReference>
<evidence type="ECO:0000256" key="2">
    <source>
        <dbReference type="ARBA" id="ARBA00022448"/>
    </source>
</evidence>
<keyword evidence="10" id="KW-1185">Reference proteome</keyword>
<dbReference type="InterPro" id="IPR000515">
    <property type="entry name" value="MetI-like"/>
</dbReference>
<comment type="subcellular location">
    <subcellularLocation>
        <location evidence="1 7">Cell membrane</location>
        <topology evidence="1 7">Multi-pass membrane protein</topology>
    </subcellularLocation>
</comment>
<feature type="transmembrane region" description="Helical" evidence="7">
    <location>
        <begin position="177"/>
        <end position="200"/>
    </location>
</feature>
<evidence type="ECO:0000256" key="3">
    <source>
        <dbReference type="ARBA" id="ARBA00022475"/>
    </source>
</evidence>
<evidence type="ECO:0000256" key="7">
    <source>
        <dbReference type="RuleBase" id="RU363032"/>
    </source>
</evidence>
<keyword evidence="3" id="KW-1003">Cell membrane</keyword>
<dbReference type="Gene3D" id="1.10.3720.10">
    <property type="entry name" value="MetI-like"/>
    <property type="match status" value="1"/>
</dbReference>
<keyword evidence="6 7" id="KW-0472">Membrane</keyword>
<comment type="similarity">
    <text evidence="7">Belongs to the binding-protein-dependent transport system permease family.</text>
</comment>
<dbReference type="InterPro" id="IPR045621">
    <property type="entry name" value="BPD_transp_1_N"/>
</dbReference>
<keyword evidence="4 7" id="KW-0812">Transmembrane</keyword>
<dbReference type="Pfam" id="PF00528">
    <property type="entry name" value="BPD_transp_1"/>
    <property type="match status" value="1"/>
</dbReference>
<keyword evidence="5 7" id="KW-1133">Transmembrane helix</keyword>
<feature type="transmembrane region" description="Helical" evidence="7">
    <location>
        <begin position="135"/>
        <end position="157"/>
    </location>
</feature>
<dbReference type="GO" id="GO:0055085">
    <property type="term" value="P:transmembrane transport"/>
    <property type="evidence" value="ECO:0007669"/>
    <property type="project" value="InterPro"/>
</dbReference>
<dbReference type="InterPro" id="IPR035906">
    <property type="entry name" value="MetI-like_sf"/>
</dbReference>
<comment type="caution">
    <text evidence="9">The sequence shown here is derived from an EMBL/GenBank/DDBJ whole genome shotgun (WGS) entry which is preliminary data.</text>
</comment>
<dbReference type="CDD" id="cd06261">
    <property type="entry name" value="TM_PBP2"/>
    <property type="match status" value="1"/>
</dbReference>
<evidence type="ECO:0000313" key="9">
    <source>
        <dbReference type="EMBL" id="PZW46817.1"/>
    </source>
</evidence>
<dbReference type="Proteomes" id="UP000249688">
    <property type="component" value="Unassembled WGS sequence"/>
</dbReference>
<dbReference type="GO" id="GO:0005886">
    <property type="term" value="C:plasma membrane"/>
    <property type="evidence" value="ECO:0007669"/>
    <property type="project" value="UniProtKB-SubCell"/>
</dbReference>
<feature type="domain" description="ABC transmembrane type-1" evidence="8">
    <location>
        <begin position="95"/>
        <end position="300"/>
    </location>
</feature>
<dbReference type="Pfam" id="PF19300">
    <property type="entry name" value="BPD_transp_1_N"/>
    <property type="match status" value="1"/>
</dbReference>
<feature type="transmembrane region" description="Helical" evidence="7">
    <location>
        <begin position="236"/>
        <end position="261"/>
    </location>
</feature>
<gene>
    <name evidence="9" type="ORF">C8P66_10896</name>
</gene>
<dbReference type="PANTHER" id="PTHR43163:SF6">
    <property type="entry name" value="DIPEPTIDE TRANSPORT SYSTEM PERMEASE PROTEIN DPPB-RELATED"/>
    <property type="match status" value="1"/>
</dbReference>
<protein>
    <submittedName>
        <fullName evidence="9">Peptide/nickel transport system permease protein</fullName>
    </submittedName>
</protein>